<feature type="repeat" description="TPR" evidence="1">
    <location>
        <begin position="50"/>
        <end position="83"/>
    </location>
</feature>
<name>A0A2B4SAG2_STYPI</name>
<dbReference type="STRING" id="50429.A0A2B4SAG2"/>
<dbReference type="SMART" id="SM00028">
    <property type="entry name" value="TPR"/>
    <property type="match status" value="2"/>
</dbReference>
<dbReference type="OrthoDB" id="5979705at2759"/>
<keyword evidence="3" id="KW-1185">Reference proteome</keyword>
<proteinExistence type="predicted"/>
<comment type="caution">
    <text evidence="2">The sequence shown here is derived from an EMBL/GenBank/DDBJ whole genome shotgun (WGS) entry which is preliminary data.</text>
</comment>
<reference evidence="3" key="1">
    <citation type="journal article" date="2017" name="bioRxiv">
        <title>Comparative analysis of the genomes of Stylophora pistillata and Acropora digitifera provides evidence for extensive differences between species of corals.</title>
        <authorList>
            <person name="Voolstra C.R."/>
            <person name="Li Y."/>
            <person name="Liew Y.J."/>
            <person name="Baumgarten S."/>
            <person name="Zoccola D."/>
            <person name="Flot J.-F."/>
            <person name="Tambutte S."/>
            <person name="Allemand D."/>
            <person name="Aranda M."/>
        </authorList>
    </citation>
    <scope>NUCLEOTIDE SEQUENCE [LARGE SCALE GENOMIC DNA]</scope>
</reference>
<gene>
    <name evidence="2" type="primary">TTC28</name>
    <name evidence="2" type="ORF">AWC38_SpisGene9931</name>
</gene>
<sequence>MQHEQKRQPIKSSVLCSQQSSWMKEYQKANEHHGKELGIVTGIGDRERGARCYESLGTLFQSLGEYQKAKEHHGKALAIKIEIGDMKGEGKMYRGAFDMEYHEKALAIAIKSSERKEEGRMYGYLGTVFQFLGEYQMTKEHYEKALLNAKGVGLYLGNSNLRSVFQSLSEYKKAKEHREKALGLPSQ</sequence>
<dbReference type="SUPFAM" id="SSF48452">
    <property type="entry name" value="TPR-like"/>
    <property type="match status" value="1"/>
</dbReference>
<evidence type="ECO:0000256" key="1">
    <source>
        <dbReference type="PROSITE-ProRule" id="PRU00339"/>
    </source>
</evidence>
<evidence type="ECO:0000313" key="3">
    <source>
        <dbReference type="Proteomes" id="UP000225706"/>
    </source>
</evidence>
<dbReference type="PANTHER" id="PTHR10098:SF108">
    <property type="entry name" value="TETRATRICOPEPTIDE REPEAT PROTEIN 28"/>
    <property type="match status" value="1"/>
</dbReference>
<dbReference type="Gene3D" id="1.25.40.10">
    <property type="entry name" value="Tetratricopeptide repeat domain"/>
    <property type="match status" value="2"/>
</dbReference>
<dbReference type="PROSITE" id="PS50005">
    <property type="entry name" value="TPR"/>
    <property type="match status" value="1"/>
</dbReference>
<dbReference type="InterPro" id="IPR011990">
    <property type="entry name" value="TPR-like_helical_dom_sf"/>
</dbReference>
<dbReference type="EMBL" id="LSMT01000151">
    <property type="protein sequence ID" value="PFX25435.1"/>
    <property type="molecule type" value="Genomic_DNA"/>
</dbReference>
<dbReference type="InterPro" id="IPR019734">
    <property type="entry name" value="TPR_rpt"/>
</dbReference>
<dbReference type="Proteomes" id="UP000225706">
    <property type="component" value="Unassembled WGS sequence"/>
</dbReference>
<dbReference type="PANTHER" id="PTHR10098">
    <property type="entry name" value="RAPSYN-RELATED"/>
    <property type="match status" value="1"/>
</dbReference>
<organism evidence="2 3">
    <name type="scientific">Stylophora pistillata</name>
    <name type="common">Smooth cauliflower coral</name>
    <dbReference type="NCBI Taxonomy" id="50429"/>
    <lineage>
        <taxon>Eukaryota</taxon>
        <taxon>Metazoa</taxon>
        <taxon>Cnidaria</taxon>
        <taxon>Anthozoa</taxon>
        <taxon>Hexacorallia</taxon>
        <taxon>Scleractinia</taxon>
        <taxon>Astrocoeniina</taxon>
        <taxon>Pocilloporidae</taxon>
        <taxon>Stylophora</taxon>
    </lineage>
</organism>
<keyword evidence="1" id="KW-0802">TPR repeat</keyword>
<accession>A0A2B4SAG2</accession>
<dbReference type="AlphaFoldDB" id="A0A2B4SAG2"/>
<protein>
    <submittedName>
        <fullName evidence="2">Tetratricopeptide repeat protein 28</fullName>
    </submittedName>
</protein>
<dbReference type="Pfam" id="PF13424">
    <property type="entry name" value="TPR_12"/>
    <property type="match status" value="1"/>
</dbReference>
<evidence type="ECO:0000313" key="2">
    <source>
        <dbReference type="EMBL" id="PFX25435.1"/>
    </source>
</evidence>